<feature type="transmembrane region" description="Helical" evidence="8">
    <location>
        <begin position="292"/>
        <end position="309"/>
    </location>
</feature>
<dbReference type="InterPro" id="IPR050297">
    <property type="entry name" value="LipidA_mod_glycosyltrf_83"/>
</dbReference>
<keyword evidence="6 8" id="KW-1133">Transmembrane helix</keyword>
<dbReference type="Pfam" id="PF13231">
    <property type="entry name" value="PMT_2"/>
    <property type="match status" value="1"/>
</dbReference>
<keyword evidence="7 8" id="KW-0472">Membrane</keyword>
<accession>A0AAX2HF83</accession>
<dbReference type="InterPro" id="IPR038731">
    <property type="entry name" value="RgtA/B/C-like"/>
</dbReference>
<evidence type="ECO:0000256" key="3">
    <source>
        <dbReference type="ARBA" id="ARBA00022676"/>
    </source>
</evidence>
<feature type="transmembrane region" description="Helical" evidence="8">
    <location>
        <begin position="100"/>
        <end position="121"/>
    </location>
</feature>
<name>A0AAX2HF83_9PSED</name>
<evidence type="ECO:0000256" key="4">
    <source>
        <dbReference type="ARBA" id="ARBA00022679"/>
    </source>
</evidence>
<keyword evidence="3" id="KW-0328">Glycosyltransferase</keyword>
<evidence type="ECO:0000256" key="6">
    <source>
        <dbReference type="ARBA" id="ARBA00022989"/>
    </source>
</evidence>
<feature type="transmembrane region" description="Helical" evidence="8">
    <location>
        <begin position="227"/>
        <end position="249"/>
    </location>
</feature>
<evidence type="ECO:0000313" key="11">
    <source>
        <dbReference type="Proteomes" id="UP000219564"/>
    </source>
</evidence>
<dbReference type="AlphaFoldDB" id="A0AAX2HF83"/>
<evidence type="ECO:0000259" key="9">
    <source>
        <dbReference type="Pfam" id="PF13231"/>
    </source>
</evidence>
<dbReference type="PANTHER" id="PTHR33908">
    <property type="entry name" value="MANNOSYLTRANSFERASE YKCB-RELATED"/>
    <property type="match status" value="1"/>
</dbReference>
<dbReference type="GO" id="GO:0016763">
    <property type="term" value="F:pentosyltransferase activity"/>
    <property type="evidence" value="ECO:0007669"/>
    <property type="project" value="TreeGrafter"/>
</dbReference>
<dbReference type="GO" id="GO:0009103">
    <property type="term" value="P:lipopolysaccharide biosynthetic process"/>
    <property type="evidence" value="ECO:0007669"/>
    <property type="project" value="TreeGrafter"/>
</dbReference>
<evidence type="ECO:0000256" key="1">
    <source>
        <dbReference type="ARBA" id="ARBA00004651"/>
    </source>
</evidence>
<feature type="transmembrane region" description="Helical" evidence="8">
    <location>
        <begin position="321"/>
        <end position="340"/>
    </location>
</feature>
<protein>
    <recommendedName>
        <fullName evidence="9">Glycosyltransferase RgtA/B/C/D-like domain-containing protein</fullName>
    </recommendedName>
</protein>
<organism evidence="10 11">
    <name type="scientific">Pseudomonas lundensis</name>
    <dbReference type="NCBI Taxonomy" id="86185"/>
    <lineage>
        <taxon>Bacteria</taxon>
        <taxon>Pseudomonadati</taxon>
        <taxon>Pseudomonadota</taxon>
        <taxon>Gammaproteobacteria</taxon>
        <taxon>Pseudomonadales</taxon>
        <taxon>Pseudomonadaceae</taxon>
        <taxon>Pseudomonas</taxon>
    </lineage>
</organism>
<keyword evidence="4" id="KW-0808">Transferase</keyword>
<evidence type="ECO:0000256" key="5">
    <source>
        <dbReference type="ARBA" id="ARBA00022692"/>
    </source>
</evidence>
<sequence length="544" mass="60816">MGVLSHNDVNEHLMRASEPSHSLLTGLIRLPGLWGILLLASAVRFLGSTTSAIWCDEGSSLMLSQFPLTGIWYHAAHDVHPPLYFMLLHGWTALFGDSVFALRALSVLPGIATVFLGVWLVRLISTQRAALLAGLMLALLPIAVRYSQEVRMYALLGACLMAATIALAYWVKSPTRNRYLAVYAVLMAAAFYTHYFTAFCVLAHSLYLLIASVSKTGPAMLIKRPAWWLANVAIVLMFLPWLPGFIDLLQHMPELKAGGDVGWEPVVGARSLPAMIWQFLIQDEGDNLPWPLFWFVPLLLLGVVAWTAARDRTLLKFPTLIVIYTLLPIVLIYLVSFASPLFIERYVMFAALGLPMVVALVVDRLYARRRKWAISVLAMFIGVELVGLHSNFTGQADHFDRLVGHVNQQFLPGDRIVVSDLFWYFGYVYYNKTGAQPMLYTPPTHEGGSGRPNDYGFGTLVQVDGAHIYVDRLQDLPSGSHRIWLISSSEQPDDFAPVPANWRKVQDVTVDDTQARLYLTCPTTECARREHQLFQDAVIDLSKN</sequence>
<feature type="transmembrane region" description="Helical" evidence="8">
    <location>
        <begin position="372"/>
        <end position="392"/>
    </location>
</feature>
<dbReference type="Proteomes" id="UP000219564">
    <property type="component" value="Unassembled WGS sequence"/>
</dbReference>
<evidence type="ECO:0000256" key="2">
    <source>
        <dbReference type="ARBA" id="ARBA00022475"/>
    </source>
</evidence>
<dbReference type="PANTHER" id="PTHR33908:SF3">
    <property type="entry name" value="UNDECAPRENYL PHOSPHATE-ALPHA-4-AMINO-4-DEOXY-L-ARABINOSE ARABINOSYL TRANSFERASE"/>
    <property type="match status" value="1"/>
</dbReference>
<reference evidence="10 11" key="1">
    <citation type="submission" date="2017-08" db="EMBL/GenBank/DDBJ databases">
        <authorList>
            <person name="Chaillou S."/>
        </authorList>
    </citation>
    <scope>NUCLEOTIDE SEQUENCE [LARGE SCALE GENOMIC DNA]</scope>
    <source>
        <strain evidence="10 11">MFPA15A1205</strain>
    </source>
</reference>
<proteinExistence type="predicted"/>
<gene>
    <name evidence="10" type="ORF">PLUA15_70004</name>
</gene>
<feature type="transmembrane region" description="Helical" evidence="8">
    <location>
        <begin position="183"/>
        <end position="207"/>
    </location>
</feature>
<feature type="transmembrane region" description="Helical" evidence="8">
    <location>
        <begin position="346"/>
        <end position="365"/>
    </location>
</feature>
<dbReference type="RefSeq" id="WP_097192871.1">
    <property type="nucleotide sequence ID" value="NZ_OBKZ01000054.1"/>
</dbReference>
<keyword evidence="2" id="KW-1003">Cell membrane</keyword>
<comment type="caution">
    <text evidence="10">The sequence shown here is derived from an EMBL/GenBank/DDBJ whole genome shotgun (WGS) entry which is preliminary data.</text>
</comment>
<dbReference type="GO" id="GO:0010041">
    <property type="term" value="P:response to iron(III) ion"/>
    <property type="evidence" value="ECO:0007669"/>
    <property type="project" value="TreeGrafter"/>
</dbReference>
<feature type="transmembrane region" description="Helical" evidence="8">
    <location>
        <begin position="152"/>
        <end position="171"/>
    </location>
</feature>
<comment type="subcellular location">
    <subcellularLocation>
        <location evidence="1">Cell membrane</location>
        <topology evidence="1">Multi-pass membrane protein</topology>
    </subcellularLocation>
</comment>
<evidence type="ECO:0000256" key="8">
    <source>
        <dbReference type="SAM" id="Phobius"/>
    </source>
</evidence>
<evidence type="ECO:0000313" key="10">
    <source>
        <dbReference type="EMBL" id="SOB55055.1"/>
    </source>
</evidence>
<dbReference type="EMBL" id="OBKZ01000054">
    <property type="protein sequence ID" value="SOB55055.1"/>
    <property type="molecule type" value="Genomic_DNA"/>
</dbReference>
<feature type="domain" description="Glycosyltransferase RgtA/B/C/D-like" evidence="9">
    <location>
        <begin position="80"/>
        <end position="242"/>
    </location>
</feature>
<dbReference type="GO" id="GO:0005886">
    <property type="term" value="C:plasma membrane"/>
    <property type="evidence" value="ECO:0007669"/>
    <property type="project" value="UniProtKB-SubCell"/>
</dbReference>
<evidence type="ECO:0000256" key="7">
    <source>
        <dbReference type="ARBA" id="ARBA00023136"/>
    </source>
</evidence>
<keyword evidence="5 8" id="KW-0812">Transmembrane</keyword>